<keyword evidence="4" id="KW-1133">Transmembrane helix</keyword>
<dbReference type="Proteomes" id="UP000177798">
    <property type="component" value="Chromosome 12"/>
</dbReference>
<protein>
    <recommendedName>
        <fullName evidence="9">NADH-ubiquinone oxidoreductase 213 kDa subunit</fullName>
    </recommendedName>
</protein>
<dbReference type="GO" id="GO:0045271">
    <property type="term" value="C:respiratory chain complex I"/>
    <property type="evidence" value="ECO:0007669"/>
    <property type="project" value="InterPro"/>
</dbReference>
<keyword evidence="3" id="KW-0999">Mitochondrion inner membrane</keyword>
<evidence type="ECO:0000313" key="8">
    <source>
        <dbReference type="Proteomes" id="UP000177798"/>
    </source>
</evidence>
<comment type="subcellular location">
    <subcellularLocation>
        <location evidence="1">Mitochondrion inner membrane</location>
        <topology evidence="1">Multi-pass membrane protein</topology>
    </subcellularLocation>
</comment>
<name>A0A1D9QGR5_SCLS1</name>
<evidence type="ECO:0000256" key="2">
    <source>
        <dbReference type="ARBA" id="ARBA00022692"/>
    </source>
</evidence>
<evidence type="ECO:0008006" key="9">
    <source>
        <dbReference type="Google" id="ProtNLM"/>
    </source>
</evidence>
<dbReference type="InterPro" id="IPR039205">
    <property type="entry name" value="NDUFA11"/>
</dbReference>
<dbReference type="EMBL" id="CP017825">
    <property type="protein sequence ID" value="APA14137.1"/>
    <property type="molecule type" value="Genomic_DNA"/>
</dbReference>
<dbReference type="AlphaFoldDB" id="A0A1D9QGR5"/>
<dbReference type="OrthoDB" id="1913277at2759"/>
<evidence type="ECO:0000256" key="5">
    <source>
        <dbReference type="ARBA" id="ARBA00023128"/>
    </source>
</evidence>
<keyword evidence="5" id="KW-0496">Mitochondrion</keyword>
<keyword evidence="2" id="KW-0812">Transmembrane</keyword>
<sequence>MAPNSDVYHPQDALKAGINGALISGSAGAFASAIQNTLHKKNIGALGFITRTGSTAFIMTAIGGTYEFTKYASANLREKNDTYNTAIGGFLAGSVLGLKFGTTPAVLGFGTLAAVVLSAFDYTGGALSGYKRDPNVDEFERKEHLRKNRRIPIEQTVAELGEGRGIYGPGYDERRRERIKERYGIDVPARS</sequence>
<dbReference type="VEuPathDB" id="FungiDB:sscle_12g089070"/>
<dbReference type="GO" id="GO:0006120">
    <property type="term" value="P:mitochondrial electron transport, NADH to ubiquinone"/>
    <property type="evidence" value="ECO:0007669"/>
    <property type="project" value="InterPro"/>
</dbReference>
<dbReference type="Pfam" id="PF02466">
    <property type="entry name" value="Tim17"/>
    <property type="match status" value="1"/>
</dbReference>
<keyword evidence="6" id="KW-0472">Membrane</keyword>
<evidence type="ECO:0000256" key="1">
    <source>
        <dbReference type="ARBA" id="ARBA00004448"/>
    </source>
</evidence>
<accession>A0A1D9QGR5</accession>
<dbReference type="PANTHER" id="PTHR21382">
    <property type="entry name" value="NADH-UBIQUINONE OXIDOREDUCTASE SUBUNIT"/>
    <property type="match status" value="1"/>
</dbReference>
<dbReference type="PANTHER" id="PTHR21382:SF1">
    <property type="entry name" value="NADH DEHYDROGENASE [UBIQUINONE] 1 ALPHA SUBCOMPLEX SUBUNIT 11"/>
    <property type="match status" value="1"/>
</dbReference>
<proteinExistence type="predicted"/>
<dbReference type="GO" id="GO:0005743">
    <property type="term" value="C:mitochondrial inner membrane"/>
    <property type="evidence" value="ECO:0007669"/>
    <property type="project" value="UniProtKB-SubCell"/>
</dbReference>
<evidence type="ECO:0000256" key="3">
    <source>
        <dbReference type="ARBA" id="ARBA00022792"/>
    </source>
</evidence>
<evidence type="ECO:0000256" key="4">
    <source>
        <dbReference type="ARBA" id="ARBA00022989"/>
    </source>
</evidence>
<organism evidence="7 8">
    <name type="scientific">Sclerotinia sclerotiorum (strain ATCC 18683 / 1980 / Ss-1)</name>
    <name type="common">White mold</name>
    <name type="synonym">Whetzelinia sclerotiorum</name>
    <dbReference type="NCBI Taxonomy" id="665079"/>
    <lineage>
        <taxon>Eukaryota</taxon>
        <taxon>Fungi</taxon>
        <taxon>Dikarya</taxon>
        <taxon>Ascomycota</taxon>
        <taxon>Pezizomycotina</taxon>
        <taxon>Leotiomycetes</taxon>
        <taxon>Helotiales</taxon>
        <taxon>Sclerotiniaceae</taxon>
        <taxon>Sclerotinia</taxon>
    </lineage>
</organism>
<gene>
    <name evidence="7" type="ORF">sscle_12g089070</name>
</gene>
<evidence type="ECO:0000256" key="6">
    <source>
        <dbReference type="ARBA" id="ARBA00023136"/>
    </source>
</evidence>
<evidence type="ECO:0000313" key="7">
    <source>
        <dbReference type="EMBL" id="APA14137.1"/>
    </source>
</evidence>
<reference evidence="8" key="1">
    <citation type="journal article" date="2017" name="Genome Biol. Evol.">
        <title>The complete genome sequence of the phytopathogenic fungus Sclerotinia sclerotiorum reveals insights into the genome architecture of broad host range pathogens.</title>
        <authorList>
            <person name="Derbyshire M."/>
            <person name="Denton-Giles M."/>
            <person name="Hegedus D."/>
            <person name="Seifbarghy S."/>
            <person name="Rollins J."/>
            <person name="van Kan J."/>
            <person name="Seidl M.F."/>
            <person name="Faino L."/>
            <person name="Mbengue M."/>
            <person name="Navaud O."/>
            <person name="Raffaele S."/>
            <person name="Hammond-Kosack K."/>
            <person name="Heard S."/>
            <person name="Oliver R."/>
        </authorList>
    </citation>
    <scope>NUCLEOTIDE SEQUENCE [LARGE SCALE GENOMIC DNA]</scope>
    <source>
        <strain evidence="8">ATCC 18683 / 1980 / Ss-1</strain>
    </source>
</reference>